<evidence type="ECO:0000313" key="2">
    <source>
        <dbReference type="EMBL" id="RUO69462.1"/>
    </source>
</evidence>
<feature type="signal peptide" evidence="1">
    <location>
        <begin position="1"/>
        <end position="22"/>
    </location>
</feature>
<keyword evidence="3" id="KW-1185">Reference proteome</keyword>
<feature type="chain" id="PRO_5019563080" description="Divergent polysaccharide deacetylase family protein" evidence="1">
    <location>
        <begin position="23"/>
        <end position="253"/>
    </location>
</feature>
<dbReference type="Pfam" id="PF04748">
    <property type="entry name" value="Polysacc_deac_2"/>
    <property type="match status" value="1"/>
</dbReference>
<dbReference type="GO" id="GO:0005975">
    <property type="term" value="P:carbohydrate metabolic process"/>
    <property type="evidence" value="ECO:0007669"/>
    <property type="project" value="InterPro"/>
</dbReference>
<dbReference type="CDD" id="cd10936">
    <property type="entry name" value="CE4_DAC2"/>
    <property type="match status" value="1"/>
</dbReference>
<proteinExistence type="predicted"/>
<keyword evidence="1" id="KW-0732">Signal</keyword>
<dbReference type="Gene3D" id="3.20.20.370">
    <property type="entry name" value="Glycoside hydrolase/deacetylase"/>
    <property type="match status" value="1"/>
</dbReference>
<dbReference type="AlphaFoldDB" id="A0A432YZV1"/>
<dbReference type="InterPro" id="IPR011330">
    <property type="entry name" value="Glyco_hydro/deAcase_b/a-brl"/>
</dbReference>
<dbReference type="Proteomes" id="UP000288058">
    <property type="component" value="Unassembled WGS sequence"/>
</dbReference>
<dbReference type="SUPFAM" id="SSF88713">
    <property type="entry name" value="Glycoside hydrolase/deacetylase"/>
    <property type="match status" value="1"/>
</dbReference>
<organism evidence="2 3">
    <name type="scientific">Idiomarina ramblicola</name>
    <dbReference type="NCBI Taxonomy" id="263724"/>
    <lineage>
        <taxon>Bacteria</taxon>
        <taxon>Pseudomonadati</taxon>
        <taxon>Pseudomonadota</taxon>
        <taxon>Gammaproteobacteria</taxon>
        <taxon>Alteromonadales</taxon>
        <taxon>Idiomarinaceae</taxon>
        <taxon>Idiomarina</taxon>
    </lineage>
</organism>
<accession>A0A432YZV1</accession>
<dbReference type="PANTHER" id="PTHR30105:SF2">
    <property type="entry name" value="DIVERGENT POLYSACCHARIDE DEACETYLASE SUPERFAMILY"/>
    <property type="match status" value="1"/>
</dbReference>
<protein>
    <recommendedName>
        <fullName evidence="4">Divergent polysaccharide deacetylase family protein</fullName>
    </recommendedName>
</protein>
<gene>
    <name evidence="2" type="ORF">CWI78_05965</name>
</gene>
<evidence type="ECO:0000256" key="1">
    <source>
        <dbReference type="SAM" id="SignalP"/>
    </source>
</evidence>
<comment type="caution">
    <text evidence="2">The sequence shown here is derived from an EMBL/GenBank/DDBJ whole genome shotgun (WGS) entry which is preliminary data.</text>
</comment>
<dbReference type="PANTHER" id="PTHR30105">
    <property type="entry name" value="UNCHARACTERIZED YIBQ-RELATED"/>
    <property type="match status" value="1"/>
</dbReference>
<dbReference type="RefSeq" id="WP_126781214.1">
    <property type="nucleotide sequence ID" value="NZ_PIQC01000004.1"/>
</dbReference>
<evidence type="ECO:0008006" key="4">
    <source>
        <dbReference type="Google" id="ProtNLM"/>
    </source>
</evidence>
<dbReference type="EMBL" id="PIQC01000004">
    <property type="protein sequence ID" value="RUO69462.1"/>
    <property type="molecule type" value="Genomic_DNA"/>
</dbReference>
<dbReference type="InterPro" id="IPR006837">
    <property type="entry name" value="Divergent_DAC"/>
</dbReference>
<sequence length="253" mass="28107">MLRFLTTLGLLVFLMSPGPAYADKVAIVIDDIGNNRSDLNATLLPGNISFAVLPYTPYARAFALRAHHQKKQVLLHMPMEAIENDRPGPGVVTADMSSAQIKLQLVNALDSIPYVAGVNNHMGSKLTQLPMPMQAVMETLAARKLFFIDSRTSEFSVAEQIAGKLGVKVSRRHVFLDNEVDEHYLKQQFEQLLRLAKRHGQAIGIGHPYPETLSFLQQQLPELEKQGIELVFVSELTKVTNQNGYLFPVTSAK</sequence>
<name>A0A432YZV1_9GAMM</name>
<evidence type="ECO:0000313" key="3">
    <source>
        <dbReference type="Proteomes" id="UP000288058"/>
    </source>
</evidence>
<reference evidence="3" key="1">
    <citation type="journal article" date="2018" name="Front. Microbiol.">
        <title>Genome-Based Analysis Reveals the Taxonomy and Diversity of the Family Idiomarinaceae.</title>
        <authorList>
            <person name="Liu Y."/>
            <person name="Lai Q."/>
            <person name="Shao Z."/>
        </authorList>
    </citation>
    <scope>NUCLEOTIDE SEQUENCE [LARGE SCALE GENOMIC DNA]</scope>
    <source>
        <strain evidence="3">R22</strain>
    </source>
</reference>
<dbReference type="OrthoDB" id="9784811at2"/>